<dbReference type="VEuPathDB" id="MicrosporidiaDB:AEWD_050990"/>
<evidence type="ECO:0000313" key="14">
    <source>
        <dbReference type="EMBL" id="AGE95354.1"/>
    </source>
</evidence>
<dbReference type="VEuPathDB" id="MicrosporidiaDB:M970_050990"/>
<evidence type="ECO:0000256" key="10">
    <source>
        <dbReference type="ARBA" id="ARBA00023125"/>
    </source>
</evidence>
<evidence type="ECO:0000259" key="13">
    <source>
        <dbReference type="Pfam" id="PF00136"/>
    </source>
</evidence>
<sequence length="956" mass="107635">MARKCMKSGVLGYPMYFYILHVEQIDDSTVVLHGKQLTGFSKEPPTDASVCNSTPGRIRVENIHSPIFLKAAEGKDEELKRDVEAFVGARGSKCVFETLWKENVFYANLDRKTNMIRMIPEGKVSFDSFFSDHSEAIITEFANPIENIIVSRKLRGPCVIKVNGYSGPSSQEIVVKSPSMVHFVCNSKLPKLTLGSLAIEFSRAGILKYSLYVRGAHRCGAVRSAVQGENAEAEGMGYVLHSTPDALASHLNAAMASEGIDCIVYHNLPSLILRKLEISGMVRCDLFTFASGNIKGCDFSVEELSTALNLEVSLELKKGREPSDSRLGYQLRRLISESEAILQIFQATEALDLSKEMSEVSGYILNRTLQNLRAERIEYTLLHELYARGFLFPPTVSRREVKYSGGLVLPPQTGFYEDLVLLLDFNSLYPSIIQEFNVCFSTIGMFDRSISGNMSSEQLVRLTEDAKNSERGFLPRILEGFVRRRKAVKDLLKQGRTPEETKALDIRQKALKLTANSIYGCLGFVGSRFCNYTMAAYITSKGRDLLLEAKRIAEGECGVRIIYGDTDSVMVHTGLAGKKSNYTKALELSRRLQDAINSRYKKIEIEVDKVFKKLLLYKKKRYAGLYMTDDGKGRIEYKGLDLVRKDFCEVSRKICRIVLELLLADCEDPETYRRFYEGEPKMVLNDGSIKIREAVYDELRKVSSDLEGIPAREFVIHNTLSKAPESYDACAALPHVSLALRLKERGMKFEQGDVVCYVIGKGDPGQAIHKRAYHPDEDFAIDYGYYISSQILPPLLRVVGIVKGFHAGKIGKIFGVESVPKSEVQKAISFLSPCCEVSQEATLRCRECSRPISRAFYACKVTEMLRKEVESLYSAESRCTECGVSSYTHMKTCFVCNSELSFTAHNQDFDDLLSNLQKVFAGWEEIEEIVRRHVAVSGYRRIDLSKYFEKEMNRSH</sequence>
<dbReference type="SUPFAM" id="SSF53098">
    <property type="entry name" value="Ribonuclease H-like"/>
    <property type="match status" value="1"/>
</dbReference>
<dbReference type="NCBIfam" id="TIGR00592">
    <property type="entry name" value="pol2"/>
    <property type="match status" value="1"/>
</dbReference>
<dbReference type="CDD" id="cd05532">
    <property type="entry name" value="POLBc_alpha"/>
    <property type="match status" value="1"/>
</dbReference>
<dbReference type="InterPro" id="IPR023211">
    <property type="entry name" value="DNA_pol_palm_dom_sf"/>
</dbReference>
<dbReference type="InterPro" id="IPR042087">
    <property type="entry name" value="DNA_pol_B_thumb"/>
</dbReference>
<evidence type="ECO:0000256" key="7">
    <source>
        <dbReference type="ARBA" id="ARBA00022771"/>
    </source>
</evidence>
<comment type="subcellular location">
    <subcellularLocation>
        <location evidence="1">Nucleus</location>
    </subcellularLocation>
</comment>
<dbReference type="PANTHER" id="PTHR45861">
    <property type="entry name" value="DNA POLYMERASE ALPHA CATALYTIC SUBUNIT"/>
    <property type="match status" value="1"/>
</dbReference>
<evidence type="ECO:0000256" key="2">
    <source>
        <dbReference type="ARBA" id="ARBA00005755"/>
    </source>
</evidence>
<evidence type="ECO:0000256" key="8">
    <source>
        <dbReference type="ARBA" id="ARBA00022833"/>
    </source>
</evidence>
<dbReference type="GO" id="GO:0008270">
    <property type="term" value="F:zinc ion binding"/>
    <property type="evidence" value="ECO:0007669"/>
    <property type="project" value="UniProtKB-KW"/>
</dbReference>
<dbReference type="VEuPathDB" id="MicrosporidiaDB:ECU05_0990"/>
<dbReference type="Pfam" id="PF00136">
    <property type="entry name" value="DNA_pol_B"/>
    <property type="match status" value="1"/>
</dbReference>
<evidence type="ECO:0000256" key="5">
    <source>
        <dbReference type="ARBA" id="ARBA00022705"/>
    </source>
</evidence>
<keyword evidence="9 12" id="KW-0239">DNA-directed DNA polymerase</keyword>
<dbReference type="AlphaFoldDB" id="M1JIY3"/>
<evidence type="ECO:0000256" key="1">
    <source>
        <dbReference type="ARBA" id="ARBA00004123"/>
    </source>
</evidence>
<dbReference type="VEuPathDB" id="MicrosporidiaDB:AEWQ_050990"/>
<reference evidence="14" key="1">
    <citation type="journal article" date="2013" name="Eukaryot. Cell">
        <title>Extremely Reduced Levels of Heterozygosity in the Vertebrate Pathogen Encephalitozoon cuniculi.</title>
        <authorList>
            <person name="Selman M."/>
            <person name="Sak B."/>
            <person name="Kvac M."/>
            <person name="Farinelli L."/>
            <person name="Weiss L.M."/>
            <person name="Corradi N."/>
        </authorList>
    </citation>
    <scope>NUCLEOTIDE SEQUENCE</scope>
</reference>
<dbReference type="GO" id="GO:0006272">
    <property type="term" value="P:leading strand elongation"/>
    <property type="evidence" value="ECO:0007669"/>
    <property type="project" value="TreeGrafter"/>
</dbReference>
<proteinExistence type="inferred from homology"/>
<dbReference type="SUPFAM" id="SSF56672">
    <property type="entry name" value="DNA/RNA polymerases"/>
    <property type="match status" value="1"/>
</dbReference>
<dbReference type="GO" id="GO:0003688">
    <property type="term" value="F:DNA replication origin binding"/>
    <property type="evidence" value="ECO:0007669"/>
    <property type="project" value="TreeGrafter"/>
</dbReference>
<protein>
    <recommendedName>
        <fullName evidence="12">DNA polymerase</fullName>
        <ecNumber evidence="12">2.7.7.7</ecNumber>
    </recommendedName>
</protein>
<dbReference type="SMART" id="SM00486">
    <property type="entry name" value="POLBc"/>
    <property type="match status" value="1"/>
</dbReference>
<evidence type="ECO:0000256" key="11">
    <source>
        <dbReference type="ARBA" id="ARBA00023242"/>
    </source>
</evidence>
<organism evidence="14">
    <name type="scientific">Encephalitozoon cuniculi</name>
    <name type="common">Microsporidian parasite</name>
    <dbReference type="NCBI Taxonomy" id="6035"/>
    <lineage>
        <taxon>Eukaryota</taxon>
        <taxon>Fungi</taxon>
        <taxon>Fungi incertae sedis</taxon>
        <taxon>Microsporidia</taxon>
        <taxon>Unikaryonidae</taxon>
        <taxon>Encephalitozoon</taxon>
    </lineage>
</organism>
<dbReference type="PANTHER" id="PTHR45861:SF1">
    <property type="entry name" value="DNA POLYMERASE ALPHA CATALYTIC SUBUNIT"/>
    <property type="match status" value="1"/>
</dbReference>
<dbReference type="GO" id="GO:0003887">
    <property type="term" value="F:DNA-directed DNA polymerase activity"/>
    <property type="evidence" value="ECO:0007669"/>
    <property type="project" value="UniProtKB-KW"/>
</dbReference>
<keyword evidence="5 12" id="KW-0235">DNA replication</keyword>
<dbReference type="PRINTS" id="PR00106">
    <property type="entry name" value="DNAPOLB"/>
</dbReference>
<keyword evidence="3 12" id="KW-0808">Transferase</keyword>
<feature type="domain" description="DNA-directed DNA polymerase family B multifunctional" evidence="13">
    <location>
        <begin position="365"/>
        <end position="799"/>
    </location>
</feature>
<dbReference type="GO" id="GO:0005658">
    <property type="term" value="C:alpha DNA polymerase:primase complex"/>
    <property type="evidence" value="ECO:0007669"/>
    <property type="project" value="TreeGrafter"/>
</dbReference>
<dbReference type="PROSITE" id="PS00116">
    <property type="entry name" value="DNA_POLYMERASE_B"/>
    <property type="match status" value="1"/>
</dbReference>
<keyword evidence="7" id="KW-0863">Zinc-finger</keyword>
<dbReference type="GO" id="GO:1902975">
    <property type="term" value="P:mitotic DNA replication initiation"/>
    <property type="evidence" value="ECO:0007669"/>
    <property type="project" value="InterPro"/>
</dbReference>
<dbReference type="GO" id="GO:0003697">
    <property type="term" value="F:single-stranded DNA binding"/>
    <property type="evidence" value="ECO:0007669"/>
    <property type="project" value="TreeGrafter"/>
</dbReference>
<evidence type="ECO:0000256" key="3">
    <source>
        <dbReference type="ARBA" id="ARBA00022679"/>
    </source>
</evidence>
<comment type="catalytic activity">
    <reaction evidence="12">
        <text>DNA(n) + a 2'-deoxyribonucleoside 5'-triphosphate = DNA(n+1) + diphosphate</text>
        <dbReference type="Rhea" id="RHEA:22508"/>
        <dbReference type="Rhea" id="RHEA-COMP:17339"/>
        <dbReference type="Rhea" id="RHEA-COMP:17340"/>
        <dbReference type="ChEBI" id="CHEBI:33019"/>
        <dbReference type="ChEBI" id="CHEBI:61560"/>
        <dbReference type="ChEBI" id="CHEBI:173112"/>
        <dbReference type="EC" id="2.7.7.7"/>
    </reaction>
</comment>
<dbReference type="GO" id="GO:0006273">
    <property type="term" value="P:lagging strand elongation"/>
    <property type="evidence" value="ECO:0007669"/>
    <property type="project" value="TreeGrafter"/>
</dbReference>
<dbReference type="GO" id="GO:0003682">
    <property type="term" value="F:chromatin binding"/>
    <property type="evidence" value="ECO:0007669"/>
    <property type="project" value="TreeGrafter"/>
</dbReference>
<evidence type="ECO:0000256" key="12">
    <source>
        <dbReference type="RuleBase" id="RU000442"/>
    </source>
</evidence>
<dbReference type="InterPro" id="IPR043502">
    <property type="entry name" value="DNA/RNA_pol_sf"/>
</dbReference>
<evidence type="ECO:0000256" key="9">
    <source>
        <dbReference type="ARBA" id="ARBA00022932"/>
    </source>
</evidence>
<dbReference type="InterPro" id="IPR006172">
    <property type="entry name" value="DNA-dir_DNA_pol_B"/>
</dbReference>
<accession>M1JIY3</accession>
<dbReference type="InterPro" id="IPR017964">
    <property type="entry name" value="DNA-dir_DNA_pol_B_CS"/>
</dbReference>
<evidence type="ECO:0000256" key="4">
    <source>
        <dbReference type="ARBA" id="ARBA00022695"/>
    </source>
</evidence>
<dbReference type="InterPro" id="IPR006134">
    <property type="entry name" value="DNA-dir_DNA_pol_B_multi_dom"/>
</dbReference>
<dbReference type="GO" id="GO:0000166">
    <property type="term" value="F:nucleotide binding"/>
    <property type="evidence" value="ECO:0007669"/>
    <property type="project" value="InterPro"/>
</dbReference>
<gene>
    <name evidence="14" type="ORF">ECU05_0990</name>
</gene>
<dbReference type="VEuPathDB" id="MicrosporidiaDB:AEWR_050990"/>
<evidence type="ECO:0000256" key="6">
    <source>
        <dbReference type="ARBA" id="ARBA00022723"/>
    </source>
</evidence>
<keyword evidence="6" id="KW-0479">Metal-binding</keyword>
<dbReference type="Gene3D" id="1.10.132.60">
    <property type="entry name" value="DNA polymerase family B, C-terminal domain"/>
    <property type="match status" value="1"/>
</dbReference>
<dbReference type="EC" id="2.7.7.7" evidence="12"/>
<name>M1JIY3_ENCCN</name>
<keyword evidence="4 12" id="KW-0548">Nucleotidyltransferase</keyword>
<dbReference type="InterPro" id="IPR045846">
    <property type="entry name" value="POLBc_alpha"/>
</dbReference>
<comment type="similarity">
    <text evidence="2 12">Belongs to the DNA polymerase type-B family.</text>
</comment>
<dbReference type="InterPro" id="IPR012337">
    <property type="entry name" value="RNaseH-like_sf"/>
</dbReference>
<dbReference type="EMBL" id="KC513607">
    <property type="protein sequence ID" value="AGE95354.1"/>
    <property type="molecule type" value="Genomic_DNA"/>
</dbReference>
<keyword evidence="10 12" id="KW-0238">DNA-binding</keyword>
<dbReference type="Gene3D" id="3.90.1600.10">
    <property type="entry name" value="Palm domain of DNA polymerase"/>
    <property type="match status" value="2"/>
</dbReference>
<keyword evidence="8" id="KW-0862">Zinc</keyword>
<keyword evidence="11" id="KW-0539">Nucleus</keyword>